<evidence type="ECO:0000256" key="5">
    <source>
        <dbReference type="ARBA" id="ARBA00023180"/>
    </source>
</evidence>
<dbReference type="InterPro" id="IPR050288">
    <property type="entry name" value="Cellulose_deg_GH3"/>
</dbReference>
<dbReference type="GeneID" id="92033790"/>
<dbReference type="InterPro" id="IPR026891">
    <property type="entry name" value="Fn3-like"/>
</dbReference>
<dbReference type="Pfam" id="PF01915">
    <property type="entry name" value="Glyco_hydro_3_C"/>
    <property type="match status" value="1"/>
</dbReference>
<evidence type="ECO:0000313" key="12">
    <source>
        <dbReference type="Proteomes" id="UP001360953"/>
    </source>
</evidence>
<dbReference type="RefSeq" id="XP_066654113.1">
    <property type="nucleotide sequence ID" value="XM_066800884.1"/>
</dbReference>
<evidence type="ECO:0000256" key="3">
    <source>
        <dbReference type="ARBA" id="ARBA00005336"/>
    </source>
</evidence>
<dbReference type="InterPro" id="IPR036962">
    <property type="entry name" value="Glyco_hydro_3_N_sf"/>
</dbReference>
<dbReference type="InterPro" id="IPR037524">
    <property type="entry name" value="PA14/GLEYA"/>
</dbReference>
<sequence>MAPLDVDKVLAELDLNEKISLLSGIDFWHTAPVKRLGIPSIRTSDGPNGVRGTQFFNGVPAACFPCGTGLAATWDQSLIKDGGRLMGREAIAKGAHVILGPTVNMQRSPLGGRGFESFSEDPYLAGVMGAAVVSGIQDTGVAATIKHFVCNDQEHERQAMDAVLSQRALREIYLMPFQIAQRDAKPMAYMTAYNRVNGTHMSDHKRILREILRDEWGFDGLVMSDWFGTYTSADSINAGLDLEMPGPPRVRGNQTAIDVGLRKIQERTIDERVRKLLELINKVDKLNIPENAAESTVDSKETSEALRYIGASSHVLLKNEGQVLPFKRDKSVAVIGPNAQIACYAGGGSANLRPYYAVTPFEGIKAQGEGDVKYALGAAGHRRLPDLGRTVKTADGTKSGLTAKFFIDPPSAKERKQVDTVHVETSDILLADYKNPEITSPYFWVDLEGKLTPDESREWLFGVCVSGTANLWIGGKLVVDNTENQKQGDSFFGSGTIEEFGSIYLEAGKTYDVLVQFGSSATSNLRPTGTTVMAGGGVRVGGAVKTEAREEIDKAVKLAKEVDQVVVIAGLSADWESEGYDRKTMELPGASNKLIAAVAAANPNTAVFLQSGTPVSMPWISSVPAIVQAWYGGNETGNAVADVLFGKVSPSGKLPLSFPVKNEDNPAFLNYRSERGRTLYGEDVYVGYRYYEKVQREVLFPFGWGLSYTTFDLSNLRVEDESTDGKLVARVDVKNTGSKRGAQVVQVYVSQGAPSIGRPKKELKGFSKVWLEPGEQSEARVELDKKYATSFWDEEAEAWISEADEYEILVGDSSVSTPLRARFGVAKTTWWKGL</sequence>
<dbReference type="InterPro" id="IPR001764">
    <property type="entry name" value="Glyco_hydro_3_N"/>
</dbReference>
<evidence type="ECO:0000256" key="1">
    <source>
        <dbReference type="ARBA" id="ARBA00000448"/>
    </source>
</evidence>
<reference evidence="11 12" key="1">
    <citation type="submission" date="2024-04" db="EMBL/GenBank/DDBJ databases">
        <title>Phyllosticta paracitricarpa is synonymous to the EU quarantine fungus P. citricarpa based on phylogenomic analyses.</title>
        <authorList>
            <consortium name="Lawrence Berkeley National Laboratory"/>
            <person name="Van ingen-buijs V.A."/>
            <person name="Van westerhoven A.C."/>
            <person name="Haridas S."/>
            <person name="Skiadas P."/>
            <person name="Martin F."/>
            <person name="Groenewald J.Z."/>
            <person name="Crous P.W."/>
            <person name="Seidl M.F."/>
        </authorList>
    </citation>
    <scope>NUCLEOTIDE SEQUENCE [LARGE SCALE GENOMIC DNA]</scope>
    <source>
        <strain evidence="11 12">CPC 17464</strain>
    </source>
</reference>
<dbReference type="PANTHER" id="PTHR42715">
    <property type="entry name" value="BETA-GLUCOSIDASE"/>
    <property type="match status" value="1"/>
</dbReference>
<keyword evidence="5" id="KW-0325">Glycoprotein</keyword>
<dbReference type="EMBL" id="JBBPEH010000008">
    <property type="protein sequence ID" value="KAK7535388.1"/>
    <property type="molecule type" value="Genomic_DNA"/>
</dbReference>
<evidence type="ECO:0000256" key="7">
    <source>
        <dbReference type="ARBA" id="ARBA00023295"/>
    </source>
</evidence>
<dbReference type="PANTHER" id="PTHR42715:SF27">
    <property type="entry name" value="BETA-GLUCOSIDASE-RELATED"/>
    <property type="match status" value="1"/>
</dbReference>
<dbReference type="PROSITE" id="PS51820">
    <property type="entry name" value="PA14"/>
    <property type="match status" value="1"/>
</dbReference>
<dbReference type="Gene3D" id="3.40.50.1700">
    <property type="entry name" value="Glycoside hydrolase family 3 C-terminal domain"/>
    <property type="match status" value="1"/>
</dbReference>
<dbReference type="PRINTS" id="PR00133">
    <property type="entry name" value="GLHYDRLASE3"/>
</dbReference>
<keyword evidence="7 9" id="KW-0326">Glycosidase</keyword>
<dbReference type="Pfam" id="PF07691">
    <property type="entry name" value="PA14"/>
    <property type="match status" value="1"/>
</dbReference>
<dbReference type="SUPFAM" id="SSF51445">
    <property type="entry name" value="(Trans)glycosidases"/>
    <property type="match status" value="1"/>
</dbReference>
<protein>
    <recommendedName>
        <fullName evidence="9">beta-glucosidase</fullName>
        <ecNumber evidence="9">3.2.1.21</ecNumber>
    </recommendedName>
</protein>
<dbReference type="SMART" id="SM00758">
    <property type="entry name" value="PA14"/>
    <property type="match status" value="1"/>
</dbReference>
<dbReference type="Gene3D" id="2.60.120.260">
    <property type="entry name" value="Galactose-binding domain-like"/>
    <property type="match status" value="1"/>
</dbReference>
<comment type="catalytic activity">
    <reaction evidence="1 9">
        <text>Hydrolysis of terminal, non-reducing beta-D-glucosyl residues with release of beta-D-glucose.</text>
        <dbReference type="EC" id="3.2.1.21"/>
    </reaction>
</comment>
<dbReference type="PROSITE" id="PS00775">
    <property type="entry name" value="GLYCOSYL_HYDROL_F3"/>
    <property type="match status" value="1"/>
</dbReference>
<keyword evidence="8 9" id="KW-0624">Polysaccharide degradation</keyword>
<evidence type="ECO:0000256" key="9">
    <source>
        <dbReference type="RuleBase" id="RU361161"/>
    </source>
</evidence>
<keyword evidence="12" id="KW-1185">Reference proteome</keyword>
<keyword evidence="6 9" id="KW-0119">Carbohydrate metabolism</keyword>
<dbReference type="Pfam" id="PF14310">
    <property type="entry name" value="Fn3-like"/>
    <property type="match status" value="1"/>
</dbReference>
<evidence type="ECO:0000313" key="11">
    <source>
        <dbReference type="EMBL" id="KAK7535388.1"/>
    </source>
</evidence>
<accession>A0ABR1LJM8</accession>
<dbReference type="InterPro" id="IPR011658">
    <property type="entry name" value="PA14_dom"/>
</dbReference>
<evidence type="ECO:0000256" key="6">
    <source>
        <dbReference type="ARBA" id="ARBA00023277"/>
    </source>
</evidence>
<evidence type="ECO:0000256" key="8">
    <source>
        <dbReference type="ARBA" id="ARBA00023326"/>
    </source>
</evidence>
<dbReference type="InterPro" id="IPR036881">
    <property type="entry name" value="Glyco_hydro_3_C_sf"/>
</dbReference>
<dbReference type="Gene3D" id="3.20.20.300">
    <property type="entry name" value="Glycoside hydrolase, family 3, N-terminal domain"/>
    <property type="match status" value="1"/>
</dbReference>
<comment type="pathway">
    <text evidence="2 9">Glycan metabolism; cellulose degradation.</text>
</comment>
<name>A0ABR1LJM8_9PEZI</name>
<dbReference type="InterPro" id="IPR019800">
    <property type="entry name" value="Glyco_hydro_3_AS"/>
</dbReference>
<evidence type="ECO:0000256" key="2">
    <source>
        <dbReference type="ARBA" id="ARBA00004987"/>
    </source>
</evidence>
<dbReference type="Proteomes" id="UP001360953">
    <property type="component" value="Unassembled WGS sequence"/>
</dbReference>
<dbReference type="InterPro" id="IPR002772">
    <property type="entry name" value="Glyco_hydro_3_C"/>
</dbReference>
<dbReference type="EC" id="3.2.1.21" evidence="9"/>
<feature type="domain" description="PA14" evidence="10">
    <location>
        <begin position="396"/>
        <end position="556"/>
    </location>
</feature>
<evidence type="ECO:0000256" key="4">
    <source>
        <dbReference type="ARBA" id="ARBA00022801"/>
    </source>
</evidence>
<dbReference type="Gene3D" id="2.60.40.10">
    <property type="entry name" value="Immunoglobulins"/>
    <property type="match status" value="1"/>
</dbReference>
<organism evidence="11 12">
    <name type="scientific">Phyllosticta citribraziliensis</name>
    <dbReference type="NCBI Taxonomy" id="989973"/>
    <lineage>
        <taxon>Eukaryota</taxon>
        <taxon>Fungi</taxon>
        <taxon>Dikarya</taxon>
        <taxon>Ascomycota</taxon>
        <taxon>Pezizomycotina</taxon>
        <taxon>Dothideomycetes</taxon>
        <taxon>Dothideomycetes incertae sedis</taxon>
        <taxon>Botryosphaeriales</taxon>
        <taxon>Phyllostictaceae</taxon>
        <taxon>Phyllosticta</taxon>
    </lineage>
</organism>
<gene>
    <name evidence="11" type="ORF">J3D65DRAFT_631061</name>
</gene>
<evidence type="ECO:0000259" key="10">
    <source>
        <dbReference type="PROSITE" id="PS51820"/>
    </source>
</evidence>
<comment type="caution">
    <text evidence="11">The sequence shown here is derived from an EMBL/GenBank/DDBJ whole genome shotgun (WGS) entry which is preliminary data.</text>
</comment>
<dbReference type="SUPFAM" id="SSF52279">
    <property type="entry name" value="Beta-D-glucan exohydrolase, C-terminal domain"/>
    <property type="match status" value="2"/>
</dbReference>
<proteinExistence type="inferred from homology"/>
<dbReference type="SMART" id="SM01217">
    <property type="entry name" value="Fn3_like"/>
    <property type="match status" value="1"/>
</dbReference>
<dbReference type="InterPro" id="IPR017853">
    <property type="entry name" value="GH"/>
</dbReference>
<comment type="similarity">
    <text evidence="3 9">Belongs to the glycosyl hydrolase 3 family.</text>
</comment>
<dbReference type="InterPro" id="IPR013783">
    <property type="entry name" value="Ig-like_fold"/>
</dbReference>
<dbReference type="Pfam" id="PF00933">
    <property type="entry name" value="Glyco_hydro_3"/>
    <property type="match status" value="1"/>
</dbReference>
<keyword evidence="4 9" id="KW-0378">Hydrolase</keyword>